<dbReference type="GO" id="GO:0009279">
    <property type="term" value="C:cell outer membrane"/>
    <property type="evidence" value="ECO:0007669"/>
    <property type="project" value="UniProtKB-SubCell"/>
</dbReference>
<dbReference type="RefSeq" id="WP_218546945.1">
    <property type="nucleotide sequence ID" value="NZ_JAGSPD010000010.1"/>
</dbReference>
<comment type="similarity">
    <text evidence="1 2">Belongs to the TonB-dependent receptor family.</text>
</comment>
<keyword evidence="2" id="KW-0798">TonB box</keyword>
<evidence type="ECO:0000313" key="8">
    <source>
        <dbReference type="Proteomes" id="UP001138894"/>
    </source>
</evidence>
<dbReference type="Pfam" id="PF00593">
    <property type="entry name" value="TonB_dep_Rec_b-barrel"/>
    <property type="match status" value="1"/>
</dbReference>
<dbReference type="InterPro" id="IPR032508">
    <property type="entry name" value="FecR_C"/>
</dbReference>
<dbReference type="PROSITE" id="PS52016">
    <property type="entry name" value="TONB_DEPENDENT_REC_3"/>
    <property type="match status" value="1"/>
</dbReference>
<evidence type="ECO:0000256" key="2">
    <source>
        <dbReference type="RuleBase" id="RU003357"/>
    </source>
</evidence>
<dbReference type="Pfam" id="PF07715">
    <property type="entry name" value="Plug"/>
    <property type="match status" value="1"/>
</dbReference>
<evidence type="ECO:0000256" key="3">
    <source>
        <dbReference type="SAM" id="SignalP"/>
    </source>
</evidence>
<keyword evidence="1" id="KW-0813">Transport</keyword>
<dbReference type="InterPro" id="IPR012910">
    <property type="entry name" value="Plug_dom"/>
</dbReference>
<accession>A0A9X1JP24</accession>
<dbReference type="Proteomes" id="UP001138894">
    <property type="component" value="Unassembled WGS sequence"/>
</dbReference>
<dbReference type="Pfam" id="PF16344">
    <property type="entry name" value="FecR_C"/>
    <property type="match status" value="1"/>
</dbReference>
<feature type="domain" description="Protein FecR C-terminal" evidence="6">
    <location>
        <begin position="29"/>
        <end position="84"/>
    </location>
</feature>
<keyword evidence="8" id="KW-1185">Reference proteome</keyword>
<keyword evidence="3" id="KW-0732">Signal</keyword>
<gene>
    <name evidence="7" type="ORF">KCG49_12500</name>
</gene>
<evidence type="ECO:0000259" key="6">
    <source>
        <dbReference type="Pfam" id="PF16344"/>
    </source>
</evidence>
<comment type="caution">
    <text evidence="7">The sequence shown here is derived from an EMBL/GenBank/DDBJ whole genome shotgun (WGS) entry which is preliminary data.</text>
</comment>
<evidence type="ECO:0000259" key="4">
    <source>
        <dbReference type="Pfam" id="PF00593"/>
    </source>
</evidence>
<evidence type="ECO:0000313" key="7">
    <source>
        <dbReference type="EMBL" id="MBV7270011.1"/>
    </source>
</evidence>
<dbReference type="InterPro" id="IPR039426">
    <property type="entry name" value="TonB-dep_rcpt-like"/>
</dbReference>
<feature type="domain" description="TonB-dependent receptor plug" evidence="5">
    <location>
        <begin position="140"/>
        <end position="215"/>
    </location>
</feature>
<feature type="chain" id="PRO_5040883040" evidence="3">
    <location>
        <begin position="24"/>
        <end position="765"/>
    </location>
</feature>
<protein>
    <submittedName>
        <fullName evidence="7">DUF4974 domain-containing protein</fullName>
    </submittedName>
</protein>
<proteinExistence type="inferred from homology"/>
<evidence type="ECO:0000256" key="1">
    <source>
        <dbReference type="PROSITE-ProRule" id="PRU01360"/>
    </source>
</evidence>
<dbReference type="PROSITE" id="PS51257">
    <property type="entry name" value="PROKAR_LIPOPROTEIN"/>
    <property type="match status" value="1"/>
</dbReference>
<comment type="subcellular location">
    <subcellularLocation>
        <location evidence="1">Cell outer membrane</location>
        <topology evidence="1">Multi-pass membrane protein</topology>
    </subcellularLocation>
</comment>
<dbReference type="InterPro" id="IPR000531">
    <property type="entry name" value="Beta-barrel_TonB"/>
</dbReference>
<name>A0A9X1JP24_9FLAO</name>
<keyword evidence="1 2" id="KW-0472">Membrane</keyword>
<keyword evidence="1" id="KW-0812">Transmembrane</keyword>
<keyword evidence="1" id="KW-0998">Cell outer membrane</keyword>
<feature type="domain" description="TonB-dependent receptor-like beta-barrel" evidence="4">
    <location>
        <begin position="303"/>
        <end position="717"/>
    </location>
</feature>
<dbReference type="EMBL" id="JAGSPD010000010">
    <property type="protein sequence ID" value="MBV7270011.1"/>
    <property type="molecule type" value="Genomic_DNA"/>
</dbReference>
<organism evidence="7 8">
    <name type="scientific">Winogradskyella luteola</name>
    <dbReference type="NCBI Taxonomy" id="2828330"/>
    <lineage>
        <taxon>Bacteria</taxon>
        <taxon>Pseudomonadati</taxon>
        <taxon>Bacteroidota</taxon>
        <taxon>Flavobacteriia</taxon>
        <taxon>Flavobacteriales</taxon>
        <taxon>Flavobacteriaceae</taxon>
        <taxon>Winogradskyella</taxon>
    </lineage>
</organism>
<keyword evidence="1" id="KW-1134">Transmembrane beta strand</keyword>
<reference evidence="7" key="1">
    <citation type="submission" date="2021-04" db="EMBL/GenBank/DDBJ databases">
        <authorList>
            <person name="Pira H."/>
            <person name="Risdian C."/>
            <person name="Wink J."/>
        </authorList>
    </citation>
    <scope>NUCLEOTIDE SEQUENCE</scope>
    <source>
        <strain evidence="7">WHY3</strain>
    </source>
</reference>
<sequence>MNKRLQRVILFVFIITSCGLAHSQNEEPQPLAQILTQLEKRYNVKFSYENKIIEDIAITPLYPELSLEQALNQLQLITPLEFNVLSSRFIAISPKDETIERLEEVVVTNYLTKGISKTNNGAVEVDSKAFTILPGLIEPDVLQIVQSLPGIISVDELISSINVRGGTNDQNLVLYEGIRMYQTGHFFGLISAFNPYLTDEIRISKNGTSALFGDGVSSTISIKNTNKISNTHDGGLGANLLSVDGYANIPLSKKTELQVSARRSFTDVVASSTYDAYFDRIFRDSELGTSNNVGTVLGLDERFLFYDFTAKFLYNINKTSKLRINLLNIYNNLDYNQIFTNTENNFQETESELNQVSYGASASYSKIFKDNVNASAQIYYSHYDLDAQNNDLTNQQFLIQENKVEDYGLRLDVSKIIDNNTELRGGYQFNEVAVTNFEDVINPDFTSLIKEINRTHAFFGETERYSKSRNTYIRLGARISYFEKLKELVIEPRFAFNQKISDYIRLEVLGELKSQSISQVIDLQQDFFGIEKRRWQLSNTTDSPLVRSQQISLGISYNQNNLLVSLEGYYKNVDDINARSQGFQNQFQFVNDIGSYTITGLDFLINKRFNNFSAWLSYTLSNNDYKFDNINDGDAFPNTFDLTQVANASLTYNLDNFKIGLGINWHSGRPYTQPSQIQNNANSTIEYSSPNSSRLNDYFRTDISAVYNFKFSKGVKAEIGASAWNIFNQNNIINRYYLLNSENDIVEIDNQALKFTPNLSFRINF</sequence>
<evidence type="ECO:0000259" key="5">
    <source>
        <dbReference type="Pfam" id="PF07715"/>
    </source>
</evidence>
<feature type="signal peptide" evidence="3">
    <location>
        <begin position="1"/>
        <end position="23"/>
    </location>
</feature>
<dbReference type="AlphaFoldDB" id="A0A9X1JP24"/>